<accession>X1TX27</accession>
<evidence type="ECO:0000313" key="1">
    <source>
        <dbReference type="EMBL" id="GAJ09819.1"/>
    </source>
</evidence>
<name>X1TX27_9ZZZZ</name>
<dbReference type="EMBL" id="BARW01029470">
    <property type="protein sequence ID" value="GAJ09819.1"/>
    <property type="molecule type" value="Genomic_DNA"/>
</dbReference>
<organism evidence="1">
    <name type="scientific">marine sediment metagenome</name>
    <dbReference type="NCBI Taxonomy" id="412755"/>
    <lineage>
        <taxon>unclassified sequences</taxon>
        <taxon>metagenomes</taxon>
        <taxon>ecological metagenomes</taxon>
    </lineage>
</organism>
<dbReference type="AlphaFoldDB" id="X1TX27"/>
<gene>
    <name evidence="1" type="ORF">S12H4_47347</name>
</gene>
<sequence>MLTNMEVARIIEAYGHGKLPSGCRFVCLNKDMTEQVVIAPNMDTRVQHPMPKVYYLRDEQGQVVAFKAM</sequence>
<comment type="caution">
    <text evidence="1">The sequence shown here is derived from an EMBL/GenBank/DDBJ whole genome shotgun (WGS) entry which is preliminary data.</text>
</comment>
<protein>
    <submittedName>
        <fullName evidence="1">Uncharacterized protein</fullName>
    </submittedName>
</protein>
<proteinExistence type="predicted"/>
<reference evidence="1" key="1">
    <citation type="journal article" date="2014" name="Front. Microbiol.">
        <title>High frequency of phylogenetically diverse reductive dehalogenase-homologous genes in deep subseafloor sedimentary metagenomes.</title>
        <authorList>
            <person name="Kawai M."/>
            <person name="Futagami T."/>
            <person name="Toyoda A."/>
            <person name="Takaki Y."/>
            <person name="Nishi S."/>
            <person name="Hori S."/>
            <person name="Arai W."/>
            <person name="Tsubouchi T."/>
            <person name="Morono Y."/>
            <person name="Uchiyama I."/>
            <person name="Ito T."/>
            <person name="Fujiyama A."/>
            <person name="Inagaki F."/>
            <person name="Takami H."/>
        </authorList>
    </citation>
    <scope>NUCLEOTIDE SEQUENCE</scope>
    <source>
        <strain evidence="1">Expedition CK06-06</strain>
    </source>
</reference>